<organism evidence="1 2">
    <name type="scientific">Artomyces pyxidatus</name>
    <dbReference type="NCBI Taxonomy" id="48021"/>
    <lineage>
        <taxon>Eukaryota</taxon>
        <taxon>Fungi</taxon>
        <taxon>Dikarya</taxon>
        <taxon>Basidiomycota</taxon>
        <taxon>Agaricomycotina</taxon>
        <taxon>Agaricomycetes</taxon>
        <taxon>Russulales</taxon>
        <taxon>Auriscalpiaceae</taxon>
        <taxon>Artomyces</taxon>
    </lineage>
</organism>
<gene>
    <name evidence="1" type="ORF">BV25DRAFT_1801857</name>
</gene>
<comment type="caution">
    <text evidence="1">The sequence shown here is derived from an EMBL/GenBank/DDBJ whole genome shotgun (WGS) entry which is preliminary data.</text>
</comment>
<dbReference type="EMBL" id="MU277202">
    <property type="protein sequence ID" value="KAI0063524.1"/>
    <property type="molecule type" value="Genomic_DNA"/>
</dbReference>
<name>A0ACB8T4B5_9AGAM</name>
<reference evidence="1" key="2">
    <citation type="journal article" date="2022" name="New Phytol.">
        <title>Evolutionary transition to the ectomycorrhizal habit in the genomes of a hyperdiverse lineage of mushroom-forming fungi.</title>
        <authorList>
            <person name="Looney B."/>
            <person name="Miyauchi S."/>
            <person name="Morin E."/>
            <person name="Drula E."/>
            <person name="Courty P.E."/>
            <person name="Kohler A."/>
            <person name="Kuo A."/>
            <person name="LaButti K."/>
            <person name="Pangilinan J."/>
            <person name="Lipzen A."/>
            <person name="Riley R."/>
            <person name="Andreopoulos W."/>
            <person name="He G."/>
            <person name="Johnson J."/>
            <person name="Nolan M."/>
            <person name="Tritt A."/>
            <person name="Barry K.W."/>
            <person name="Grigoriev I.V."/>
            <person name="Nagy L.G."/>
            <person name="Hibbett D."/>
            <person name="Henrissat B."/>
            <person name="Matheny P.B."/>
            <person name="Labbe J."/>
            <person name="Martin F.M."/>
        </authorList>
    </citation>
    <scope>NUCLEOTIDE SEQUENCE</scope>
    <source>
        <strain evidence="1">HHB10654</strain>
    </source>
</reference>
<reference evidence="1" key="1">
    <citation type="submission" date="2021-03" db="EMBL/GenBank/DDBJ databases">
        <authorList>
            <consortium name="DOE Joint Genome Institute"/>
            <person name="Ahrendt S."/>
            <person name="Looney B.P."/>
            <person name="Miyauchi S."/>
            <person name="Morin E."/>
            <person name="Drula E."/>
            <person name="Courty P.E."/>
            <person name="Chicoki N."/>
            <person name="Fauchery L."/>
            <person name="Kohler A."/>
            <person name="Kuo A."/>
            <person name="Labutti K."/>
            <person name="Pangilinan J."/>
            <person name="Lipzen A."/>
            <person name="Riley R."/>
            <person name="Andreopoulos W."/>
            <person name="He G."/>
            <person name="Johnson J."/>
            <person name="Barry K.W."/>
            <person name="Grigoriev I.V."/>
            <person name="Nagy L."/>
            <person name="Hibbett D."/>
            <person name="Henrissat B."/>
            <person name="Matheny P.B."/>
            <person name="Labbe J."/>
            <person name="Martin F."/>
        </authorList>
    </citation>
    <scope>NUCLEOTIDE SEQUENCE</scope>
    <source>
        <strain evidence="1">HHB10654</strain>
    </source>
</reference>
<dbReference type="Proteomes" id="UP000814140">
    <property type="component" value="Unassembled WGS sequence"/>
</dbReference>
<proteinExistence type="predicted"/>
<evidence type="ECO:0000313" key="2">
    <source>
        <dbReference type="Proteomes" id="UP000814140"/>
    </source>
</evidence>
<accession>A0ACB8T4B5</accession>
<sequence>MSGIFLTLRRAGIRCTRRQNPSSSRLFTVLAVESSADDTGAAVVTSSGNILSNIVVKQHQIHEDFGGIHPYKAVQAHQRNLPGAVRKALTDAGLTVTDVDGIAFTRGPGMPGCLGAGATAALTLAAALNKPVVGVHHMQAHALTALLTSAESPPEFPFLTLLVSGGHTLLLLASSLTQFRILATTPDESIGRVFDKVSRMLALPWSSLGPGAALEDFCRSSSEPSGDCDSSRHVVPVLPRTMPGAMAFSFSGLHSAVERFVTAHGGAQALDITTKRELAREFQRAAVGQLEEKVGLALHWCQMRGIDVRHIVVSGGVASNAYLRDRCALRLSAQEASPHIPISLVFPPPSLCTDNAVMIAWASMHRFLARDFDNYSTTILPKWSIEELSG</sequence>
<keyword evidence="2" id="KW-1185">Reference proteome</keyword>
<protein>
    <submittedName>
        <fullName evidence="1">Glycoprotease</fullName>
    </submittedName>
</protein>
<evidence type="ECO:0000313" key="1">
    <source>
        <dbReference type="EMBL" id="KAI0063524.1"/>
    </source>
</evidence>